<dbReference type="Gene3D" id="3.40.50.12780">
    <property type="entry name" value="N-terminal domain of ligase-like"/>
    <property type="match status" value="1"/>
</dbReference>
<dbReference type="RefSeq" id="WP_367167667.1">
    <property type="nucleotide sequence ID" value="NZ_JBFKZN010000006.1"/>
</dbReference>
<dbReference type="InterPro" id="IPR050237">
    <property type="entry name" value="ATP-dep_AMP-bd_enzyme"/>
</dbReference>
<dbReference type="SUPFAM" id="SSF56801">
    <property type="entry name" value="Acetyl-CoA synthetase-like"/>
    <property type="match status" value="1"/>
</dbReference>
<dbReference type="InterPro" id="IPR042099">
    <property type="entry name" value="ANL_N_sf"/>
</dbReference>
<reference evidence="2 3" key="1">
    <citation type="submission" date="2024-07" db="EMBL/GenBank/DDBJ databases">
        <authorList>
            <person name="Dulla G.F.J."/>
            <person name="Delorm J.G."/>
        </authorList>
    </citation>
    <scope>NUCLEOTIDE SEQUENCE [LARGE SCALE GENOMIC DNA]</scope>
    <source>
        <strain evidence="2 3">JGD 233</strain>
    </source>
</reference>
<protein>
    <submittedName>
        <fullName evidence="2">AMP-binding protein</fullName>
    </submittedName>
</protein>
<dbReference type="Pfam" id="PF00501">
    <property type="entry name" value="AMP-binding"/>
    <property type="match status" value="1"/>
</dbReference>
<proteinExistence type="predicted"/>
<name>A0ABV3N2E3_9GAMM</name>
<gene>
    <name evidence="2" type="ORF">ABW286_12470</name>
</gene>
<accession>A0ABV3N2E3</accession>
<dbReference type="InterPro" id="IPR000873">
    <property type="entry name" value="AMP-dep_synth/lig_dom"/>
</dbReference>
<comment type="caution">
    <text evidence="2">The sequence shown here is derived from an EMBL/GenBank/DDBJ whole genome shotgun (WGS) entry which is preliminary data.</text>
</comment>
<keyword evidence="3" id="KW-1185">Reference proteome</keyword>
<dbReference type="Proteomes" id="UP001554567">
    <property type="component" value="Unassembled WGS sequence"/>
</dbReference>
<dbReference type="PANTHER" id="PTHR43767:SF1">
    <property type="entry name" value="NONRIBOSOMAL PEPTIDE SYNTHASE PES1 (EUROFUNG)-RELATED"/>
    <property type="match status" value="1"/>
</dbReference>
<feature type="domain" description="AMP-dependent synthetase/ligase" evidence="1">
    <location>
        <begin position="114"/>
        <end position="337"/>
    </location>
</feature>
<evidence type="ECO:0000313" key="3">
    <source>
        <dbReference type="Proteomes" id="UP001554567"/>
    </source>
</evidence>
<sequence>MNIYSYLILSCYRNRDNVFLIENDSTYTYNDLLEAIISQKKRFISQINEEGINRVDILEGNAFSLTVFLMLALSAGIHLRIKNRTSAASNQLDNGCIDSRTYQTDKNCYDETEIQKFLTETIINDKSEHFRLSLFSSGSSSGQPTEMIASSKNLFFSLMSISSVLKYNNHSRIGFCTPLSFDYSLYQILMSLSAGASVVYYDFREYLHRVFVKFSEHKANCLALIPAILKHYVIASKNDPSLYAPVQITLTGETFTQQLYDSCKLVLPEKHIITMYGITECKRVSIMPLSCCAVDSQCCGVAIPGITIAVRDLNSSALMRQGKGECIVRGDNVLLGYQDSGPCQFINTDEGRALFTGDRINLTAEGYVYFEGRESEMIKVNGVRIDTRPLIKSINDKFSLKLKIKSADNFIEVISKNITEDTATLELFIKNYINNNHGITIRGVEFKQISNSLLNHNLKE</sequence>
<dbReference type="EMBL" id="JBFKZN010000006">
    <property type="protein sequence ID" value="MEW5289988.1"/>
    <property type="molecule type" value="Genomic_DNA"/>
</dbReference>
<evidence type="ECO:0000313" key="2">
    <source>
        <dbReference type="EMBL" id="MEW5289988.1"/>
    </source>
</evidence>
<dbReference type="PANTHER" id="PTHR43767">
    <property type="entry name" value="LONG-CHAIN-FATTY-ACID--COA LIGASE"/>
    <property type="match status" value="1"/>
</dbReference>
<organism evidence="2 3">
    <name type="scientific">Erwinia papayae</name>
    <dbReference type="NCBI Taxonomy" id="206499"/>
    <lineage>
        <taxon>Bacteria</taxon>
        <taxon>Pseudomonadati</taxon>
        <taxon>Pseudomonadota</taxon>
        <taxon>Gammaproteobacteria</taxon>
        <taxon>Enterobacterales</taxon>
        <taxon>Erwiniaceae</taxon>
        <taxon>Erwinia</taxon>
    </lineage>
</organism>
<evidence type="ECO:0000259" key="1">
    <source>
        <dbReference type="Pfam" id="PF00501"/>
    </source>
</evidence>